<evidence type="ECO:0000313" key="13">
    <source>
        <dbReference type="EMBL" id="KRN29500.1"/>
    </source>
</evidence>
<evidence type="ECO:0000256" key="6">
    <source>
        <dbReference type="ARBA" id="ARBA00022842"/>
    </source>
</evidence>
<dbReference type="InterPro" id="IPR013785">
    <property type="entry name" value="Aldolase_TIM"/>
</dbReference>
<dbReference type="STRING" id="81857.IV38_GL000385"/>
<dbReference type="Proteomes" id="UP000051645">
    <property type="component" value="Unassembled WGS sequence"/>
</dbReference>
<dbReference type="GO" id="GO:0010181">
    <property type="term" value="F:FMN binding"/>
    <property type="evidence" value="ECO:0007669"/>
    <property type="project" value="UniProtKB-UniRule"/>
</dbReference>
<dbReference type="EMBL" id="JQAZ01000001">
    <property type="protein sequence ID" value="KRN33970.1"/>
    <property type="molecule type" value="Genomic_DNA"/>
</dbReference>
<dbReference type="NCBIfam" id="TIGR02151">
    <property type="entry name" value="IPP_isom_2"/>
    <property type="match status" value="1"/>
</dbReference>
<reference evidence="15 16" key="1">
    <citation type="journal article" date="2015" name="Genome Announc.">
        <title>Expanding the biotechnology potential of lactobacilli through comparative genomics of 213 strains and associated genera.</title>
        <authorList>
            <person name="Sun Z."/>
            <person name="Harris H.M."/>
            <person name="McCann A."/>
            <person name="Guo C."/>
            <person name="Argimon S."/>
            <person name="Zhang W."/>
            <person name="Yang X."/>
            <person name="Jeffery I.B."/>
            <person name="Cooney J.C."/>
            <person name="Kagawa T.F."/>
            <person name="Liu W."/>
            <person name="Song Y."/>
            <person name="Salvetti E."/>
            <person name="Wrobel A."/>
            <person name="Rasinkangas P."/>
            <person name="Parkhill J."/>
            <person name="Rea M.C."/>
            <person name="O'Sullivan O."/>
            <person name="Ritari J."/>
            <person name="Douillard F.P."/>
            <person name="Paul Ross R."/>
            <person name="Yang R."/>
            <person name="Briner A.E."/>
            <person name="Felis G.E."/>
            <person name="de Vos W.M."/>
            <person name="Barrangou R."/>
            <person name="Klaenhammer T.R."/>
            <person name="Caufield P.W."/>
            <person name="Cui Y."/>
            <person name="Zhang H."/>
            <person name="O'Toole P.W."/>
        </authorList>
    </citation>
    <scope>NUCLEOTIDE SEQUENCE [LARGE SCALE GENOMIC DNA]</scope>
    <source>
        <strain evidence="13 16">ATCC BAA-66</strain>
        <strain evidence="14 15">DSM 13344</strain>
    </source>
</reference>
<dbReference type="InterPro" id="IPR011179">
    <property type="entry name" value="IPdP_isomerase"/>
</dbReference>
<dbReference type="PATRIC" id="fig|81857.3.peg.390"/>
<comment type="caution">
    <text evidence="11">Lacks conserved residue(s) required for the propagation of feature annotation.</text>
</comment>
<feature type="binding site" evidence="11">
    <location>
        <begin position="10"/>
        <end position="11"/>
    </location>
    <ligand>
        <name>substrate</name>
    </ligand>
</feature>
<dbReference type="GO" id="GO:0004452">
    <property type="term" value="F:isopentenyl-diphosphate delta-isomerase activity"/>
    <property type="evidence" value="ECO:0007669"/>
    <property type="project" value="UniProtKB-UniRule"/>
</dbReference>
<keyword evidence="3 11" id="KW-0285">Flavoprotein</keyword>
<keyword evidence="9 11" id="KW-0413">Isomerase</keyword>
<proteinExistence type="inferred from homology"/>
<dbReference type="SUPFAM" id="SSF51395">
    <property type="entry name" value="FMN-linked oxidoreductases"/>
    <property type="match status" value="1"/>
</dbReference>
<evidence type="ECO:0000256" key="7">
    <source>
        <dbReference type="ARBA" id="ARBA00022857"/>
    </source>
</evidence>
<keyword evidence="6 11" id="KW-0460">Magnesium</keyword>
<dbReference type="PANTHER" id="PTHR43665:SF1">
    <property type="entry name" value="ISOPENTENYL-DIPHOSPHATE DELTA-ISOMERASE"/>
    <property type="match status" value="1"/>
</dbReference>
<evidence type="ECO:0000256" key="9">
    <source>
        <dbReference type="ARBA" id="ARBA00023235"/>
    </source>
</evidence>
<feature type="domain" description="FMN-dependent dehydrogenase" evidence="12">
    <location>
        <begin position="153"/>
        <end position="328"/>
    </location>
</feature>
<comment type="subunit">
    <text evidence="10 11">Homooctamer. Dimer of tetramers.</text>
</comment>
<feature type="binding site" evidence="11">
    <location>
        <position position="97"/>
    </location>
    <ligand>
        <name>FMN</name>
        <dbReference type="ChEBI" id="CHEBI:58210"/>
    </ligand>
</feature>
<accession>A0A0R2FW42</accession>
<comment type="cofactor">
    <cofactor evidence="1 11">
        <name>FMN</name>
        <dbReference type="ChEBI" id="CHEBI:58210"/>
    </cofactor>
</comment>
<evidence type="ECO:0000256" key="1">
    <source>
        <dbReference type="ARBA" id="ARBA00001917"/>
    </source>
</evidence>
<dbReference type="Gene3D" id="3.20.20.70">
    <property type="entry name" value="Aldolase class I"/>
    <property type="match status" value="1"/>
</dbReference>
<dbReference type="GO" id="GO:0008299">
    <property type="term" value="P:isoprenoid biosynthetic process"/>
    <property type="evidence" value="ECO:0007669"/>
    <property type="project" value="UniProtKB-UniRule"/>
</dbReference>
<comment type="subcellular location">
    <subcellularLocation>
        <location evidence="11">Cytoplasm</location>
    </subcellularLocation>
</comment>
<dbReference type="OrthoDB" id="9795032at2"/>
<keyword evidence="15" id="KW-1185">Reference proteome</keyword>
<dbReference type="EC" id="5.3.3.2" evidence="11"/>
<keyword evidence="5 11" id="KW-0479">Metal-binding</keyword>
<evidence type="ECO:0000259" key="12">
    <source>
        <dbReference type="Pfam" id="PF01070"/>
    </source>
</evidence>
<feature type="binding site" evidence="11">
    <location>
        <position position="156"/>
    </location>
    <ligand>
        <name>substrate</name>
    </ligand>
</feature>
<feature type="binding site" evidence="11">
    <location>
        <begin position="284"/>
        <end position="285"/>
    </location>
    <ligand>
        <name>FMN</name>
        <dbReference type="ChEBI" id="CHEBI:58210"/>
    </ligand>
</feature>
<dbReference type="AlphaFoldDB" id="A0A0R2FW42"/>
<evidence type="ECO:0000256" key="11">
    <source>
        <dbReference type="HAMAP-Rule" id="MF_00354"/>
    </source>
</evidence>
<dbReference type="EMBL" id="JQAT01000001">
    <property type="protein sequence ID" value="KRN29500.1"/>
    <property type="molecule type" value="Genomic_DNA"/>
</dbReference>
<dbReference type="GO" id="GO:0016491">
    <property type="term" value="F:oxidoreductase activity"/>
    <property type="evidence" value="ECO:0007669"/>
    <property type="project" value="InterPro"/>
</dbReference>
<comment type="cofactor">
    <cofactor evidence="11">
        <name>NADPH</name>
        <dbReference type="ChEBI" id="CHEBI:57783"/>
    </cofactor>
</comment>
<comment type="similarity">
    <text evidence="11">Belongs to the IPP isomerase type 2 family.</text>
</comment>
<keyword evidence="4 11" id="KW-0288">FMN</keyword>
<dbReference type="InterPro" id="IPR000262">
    <property type="entry name" value="FMN-dep_DH"/>
</dbReference>
<feature type="binding site" evidence="11">
    <location>
        <begin position="263"/>
        <end position="265"/>
    </location>
    <ligand>
        <name>FMN</name>
        <dbReference type="ChEBI" id="CHEBI:58210"/>
    </ligand>
</feature>
<comment type="cofactor">
    <cofactor evidence="11">
        <name>Mg(2+)</name>
        <dbReference type="ChEBI" id="CHEBI:18420"/>
    </cofactor>
</comment>
<keyword evidence="8 11" id="KW-0414">Isoprene biosynthesis</keyword>
<evidence type="ECO:0000256" key="4">
    <source>
        <dbReference type="ARBA" id="ARBA00022643"/>
    </source>
</evidence>
<evidence type="ECO:0000313" key="16">
    <source>
        <dbReference type="Proteomes" id="UP000051751"/>
    </source>
</evidence>
<dbReference type="GO" id="GO:0070402">
    <property type="term" value="F:NADPH binding"/>
    <property type="evidence" value="ECO:0007669"/>
    <property type="project" value="UniProtKB-UniRule"/>
</dbReference>
<gene>
    <name evidence="11" type="primary">fni</name>
    <name evidence="13" type="ORF">IV38_GL000385</name>
    <name evidence="14" type="ORF">IV40_GL000283</name>
</gene>
<keyword evidence="7 11" id="KW-0521">NADP</keyword>
<evidence type="ECO:0000256" key="2">
    <source>
        <dbReference type="ARBA" id="ARBA00022490"/>
    </source>
</evidence>
<dbReference type="CDD" id="cd02811">
    <property type="entry name" value="IDI-2_FMN"/>
    <property type="match status" value="1"/>
</dbReference>
<feature type="binding site" evidence="11">
    <location>
        <begin position="67"/>
        <end position="69"/>
    </location>
    <ligand>
        <name>FMN</name>
        <dbReference type="ChEBI" id="CHEBI:58210"/>
    </ligand>
</feature>
<feature type="binding site" evidence="11">
    <location>
        <position position="126"/>
    </location>
    <ligand>
        <name>FMN</name>
        <dbReference type="ChEBI" id="CHEBI:58210"/>
    </ligand>
</feature>
<evidence type="ECO:0000256" key="8">
    <source>
        <dbReference type="ARBA" id="ARBA00023229"/>
    </source>
</evidence>
<keyword evidence="2 11" id="KW-0963">Cytoplasm</keyword>
<dbReference type="PANTHER" id="PTHR43665">
    <property type="entry name" value="ISOPENTENYL-DIPHOSPHATE DELTA-ISOMERASE"/>
    <property type="match status" value="1"/>
</dbReference>
<evidence type="ECO:0000256" key="10">
    <source>
        <dbReference type="ARBA" id="ARBA00025810"/>
    </source>
</evidence>
<evidence type="ECO:0000313" key="14">
    <source>
        <dbReference type="EMBL" id="KRN33970.1"/>
    </source>
</evidence>
<feature type="binding site" evidence="11">
    <location>
        <position position="217"/>
    </location>
    <ligand>
        <name>FMN</name>
        <dbReference type="ChEBI" id="CHEBI:58210"/>
    </ligand>
</feature>
<feature type="binding site" evidence="11">
    <location>
        <position position="157"/>
    </location>
    <ligand>
        <name>Mg(2+)</name>
        <dbReference type="ChEBI" id="CHEBI:18420"/>
    </ligand>
</feature>
<evidence type="ECO:0000256" key="5">
    <source>
        <dbReference type="ARBA" id="ARBA00022723"/>
    </source>
</evidence>
<evidence type="ECO:0000256" key="3">
    <source>
        <dbReference type="ARBA" id="ARBA00022630"/>
    </source>
</evidence>
<dbReference type="Pfam" id="PF01070">
    <property type="entry name" value="FMN_dh"/>
    <property type="match status" value="1"/>
</dbReference>
<dbReference type="GO" id="GO:0000287">
    <property type="term" value="F:magnesium ion binding"/>
    <property type="evidence" value="ECO:0007669"/>
    <property type="project" value="UniProtKB-UniRule"/>
</dbReference>
<dbReference type="HAMAP" id="MF_00354">
    <property type="entry name" value="Idi_2"/>
    <property type="match status" value="1"/>
</dbReference>
<dbReference type="Proteomes" id="UP000051751">
    <property type="component" value="Unassembled WGS sequence"/>
</dbReference>
<sequence>MAKASQQSHRKDEHVFLAEKFHDDDRRNDFDHVHFIHNSLPELDIDQVSIGTKLGNDALRSPFYINGMTGGSPRTGKINRQLAEIAALTGIPMASGSQTIALAEPDLADTFKVIRQYNPSGFVLGNIGAGHGVEDAKKAIAMIDANALEIHVNAAQEIVMPEGDREYHWLDNIDQIVHHVDVPIIVKEVGFGMSRESIQQLAEIGVKMIDVSGRGGTNFIKIENERRHEKDFGFMSAWGQSTVQSLLEAHSADTDAQIIASGGVRNPLDIVKSLRLGASAVGVSGEILHSLLHGDPTDTAAMIMSWLGQIQDLLLLLGARNLDELHTKDIYFDPELVNYLQQRDIHL</sequence>
<organism evidence="13 16">
    <name type="scientific">Lactobacillus selangorensis</name>
    <dbReference type="NCBI Taxonomy" id="81857"/>
    <lineage>
        <taxon>Bacteria</taxon>
        <taxon>Bacillati</taxon>
        <taxon>Bacillota</taxon>
        <taxon>Bacilli</taxon>
        <taxon>Lactobacillales</taxon>
        <taxon>Lactobacillaceae</taxon>
        <taxon>Lactobacillus</taxon>
    </lineage>
</organism>
<dbReference type="GO" id="GO:0005737">
    <property type="term" value="C:cytoplasm"/>
    <property type="evidence" value="ECO:0007669"/>
    <property type="project" value="UniProtKB-SubCell"/>
</dbReference>
<dbReference type="RefSeq" id="WP_057768577.1">
    <property type="nucleotide sequence ID" value="NZ_JQAT01000001.1"/>
</dbReference>
<comment type="catalytic activity">
    <reaction evidence="11">
        <text>isopentenyl diphosphate = dimethylallyl diphosphate</text>
        <dbReference type="Rhea" id="RHEA:23284"/>
        <dbReference type="ChEBI" id="CHEBI:57623"/>
        <dbReference type="ChEBI" id="CHEBI:128769"/>
        <dbReference type="EC" id="5.3.3.2"/>
    </reaction>
</comment>
<dbReference type="PIRSF" id="PIRSF003314">
    <property type="entry name" value="IPP_isomerase"/>
    <property type="match status" value="1"/>
</dbReference>
<comment type="function">
    <text evidence="11">Involved in the biosynthesis of isoprenoids. Catalyzes the 1,3-allylic rearrangement of the homoallylic substrate isopentenyl (IPP) to its allylic isomer, dimethylallyl diphosphate (DMAPP).</text>
</comment>
<evidence type="ECO:0000313" key="15">
    <source>
        <dbReference type="Proteomes" id="UP000051645"/>
    </source>
</evidence>
<comment type="caution">
    <text evidence="13">The sequence shown here is derived from an EMBL/GenBank/DDBJ whole genome shotgun (WGS) entry which is preliminary data.</text>
</comment>
<feature type="binding site" evidence="11">
    <location>
        <position position="187"/>
    </location>
    <ligand>
        <name>FMN</name>
        <dbReference type="ChEBI" id="CHEBI:58210"/>
    </ligand>
</feature>
<feature type="binding site" evidence="11">
    <location>
        <position position="212"/>
    </location>
    <ligand>
        <name>FMN</name>
        <dbReference type="ChEBI" id="CHEBI:58210"/>
    </ligand>
</feature>
<protein>
    <recommendedName>
        <fullName evidence="11">Isopentenyl-diphosphate delta-isomerase</fullName>
        <shortName evidence="11">IPP isomerase</shortName>
        <ecNumber evidence="11">5.3.3.2</ecNumber>
    </recommendedName>
    <alternativeName>
        <fullName evidence="11">Isopentenyl diphosphate:dimethylallyl diphosphate isomerase</fullName>
    </alternativeName>
    <alternativeName>
        <fullName evidence="11">Isopentenyl pyrophosphate isomerase</fullName>
    </alternativeName>
    <alternativeName>
        <fullName evidence="11">Type 2 isopentenyl diphosphate isomerase</fullName>
        <shortName evidence="11">IDI-2</shortName>
    </alternativeName>
</protein>
<name>A0A0R2FW42_9LACO</name>